<comment type="caution">
    <text evidence="3">The sequence shown here is derived from an EMBL/GenBank/DDBJ whole genome shotgun (WGS) entry which is preliminary data.</text>
</comment>
<dbReference type="HAMAP" id="MF_00037">
    <property type="entry name" value="MurB"/>
    <property type="match status" value="1"/>
</dbReference>
<gene>
    <name evidence="3" type="ORF">M9Y10_018815</name>
</gene>
<keyword evidence="4" id="KW-1185">Reference proteome</keyword>
<dbReference type="PANTHER" id="PTHR21071">
    <property type="entry name" value="UDP-N-ACETYLENOLPYRUVOYLGLUCOSAMINE REDUCTASE"/>
    <property type="match status" value="1"/>
</dbReference>
<feature type="region of interest" description="Disordered" evidence="1">
    <location>
        <begin position="217"/>
        <end position="239"/>
    </location>
</feature>
<dbReference type="InterPro" id="IPR036318">
    <property type="entry name" value="FAD-bd_PCMH-like_sf"/>
</dbReference>
<sequence length="239" mass="26366">MINEKIAQILSEAESLGCPAQREALIKEYTTFKIGGKCDLLVNLNGEESAIKLIPLAERLEVPYYIFGKGSNLIVDSSGIDGVVFVFGDNFSNIVQKDDTTLICSSGTSIPQICEACLEKGLSGFEFAYGIPGTLGGAVYMNAGAWGGEIKDVVTDVKAMDRQGKIKVYNLSELHFSYRHSRFSETKEVILSAHIHLKKSDKNEIKSKMDELYQRRKSRQPIEFPSAGSKLKVKTQTTN</sequence>
<reference evidence="3 4" key="1">
    <citation type="submission" date="2024-04" db="EMBL/GenBank/DDBJ databases">
        <title>Tritrichomonas musculus Genome.</title>
        <authorList>
            <person name="Alves-Ferreira E."/>
            <person name="Grigg M."/>
            <person name="Lorenzi H."/>
            <person name="Galac M."/>
        </authorList>
    </citation>
    <scope>NUCLEOTIDE SEQUENCE [LARGE SCALE GENOMIC DNA]</scope>
    <source>
        <strain evidence="3 4">EAF2021</strain>
    </source>
</reference>
<dbReference type="InterPro" id="IPR006094">
    <property type="entry name" value="Oxid_FAD_bind_N"/>
</dbReference>
<proteinExistence type="inferred from homology"/>
<name>A0ABR2HJU0_9EUKA</name>
<evidence type="ECO:0000313" key="4">
    <source>
        <dbReference type="Proteomes" id="UP001470230"/>
    </source>
</evidence>
<dbReference type="PROSITE" id="PS51387">
    <property type="entry name" value="FAD_PCMH"/>
    <property type="match status" value="1"/>
</dbReference>
<evidence type="ECO:0000259" key="2">
    <source>
        <dbReference type="PROSITE" id="PS51387"/>
    </source>
</evidence>
<evidence type="ECO:0000313" key="3">
    <source>
        <dbReference type="EMBL" id="KAK8847784.1"/>
    </source>
</evidence>
<dbReference type="InterPro" id="IPR016169">
    <property type="entry name" value="FAD-bd_PCMH_sub2"/>
</dbReference>
<dbReference type="InterPro" id="IPR016167">
    <property type="entry name" value="FAD-bd_PCMH_sub1"/>
</dbReference>
<accession>A0ABR2HJU0</accession>
<feature type="domain" description="FAD-binding PCMH-type" evidence="2">
    <location>
        <begin position="34"/>
        <end position="200"/>
    </location>
</feature>
<dbReference type="Gene3D" id="3.30.465.10">
    <property type="match status" value="1"/>
</dbReference>
<dbReference type="PANTHER" id="PTHR21071:SF4">
    <property type="entry name" value="UDP-N-ACETYLENOLPYRUVOYLGLUCOSAMINE REDUCTASE"/>
    <property type="match status" value="1"/>
</dbReference>
<dbReference type="NCBIfam" id="TIGR00179">
    <property type="entry name" value="murB"/>
    <property type="match status" value="1"/>
</dbReference>
<organism evidence="3 4">
    <name type="scientific">Tritrichomonas musculus</name>
    <dbReference type="NCBI Taxonomy" id="1915356"/>
    <lineage>
        <taxon>Eukaryota</taxon>
        <taxon>Metamonada</taxon>
        <taxon>Parabasalia</taxon>
        <taxon>Tritrichomonadida</taxon>
        <taxon>Tritrichomonadidae</taxon>
        <taxon>Tritrichomonas</taxon>
    </lineage>
</organism>
<dbReference type="EMBL" id="JAPFFF010000027">
    <property type="protein sequence ID" value="KAK8847784.1"/>
    <property type="molecule type" value="Genomic_DNA"/>
</dbReference>
<dbReference type="SUPFAM" id="SSF56176">
    <property type="entry name" value="FAD-binding/transporter-associated domain-like"/>
    <property type="match status" value="1"/>
</dbReference>
<dbReference type="Pfam" id="PF01565">
    <property type="entry name" value="FAD_binding_4"/>
    <property type="match status" value="1"/>
</dbReference>
<dbReference type="Proteomes" id="UP001470230">
    <property type="component" value="Unassembled WGS sequence"/>
</dbReference>
<evidence type="ECO:0000256" key="1">
    <source>
        <dbReference type="SAM" id="MobiDB-lite"/>
    </source>
</evidence>
<dbReference type="InterPro" id="IPR016166">
    <property type="entry name" value="FAD-bd_PCMH"/>
</dbReference>
<protein>
    <recommendedName>
        <fullName evidence="2">FAD-binding PCMH-type domain-containing protein</fullName>
    </recommendedName>
</protein>
<dbReference type="Gene3D" id="3.30.43.10">
    <property type="entry name" value="Uridine Diphospho-n-acetylenolpyruvylglucosamine Reductase, domain 2"/>
    <property type="match status" value="1"/>
</dbReference>
<dbReference type="InterPro" id="IPR003170">
    <property type="entry name" value="MurB"/>
</dbReference>